<comment type="caution">
    <text evidence="15">The sequence shown here is derived from an EMBL/GenBank/DDBJ whole genome shotgun (WGS) entry which is preliminary data.</text>
</comment>
<keyword evidence="4" id="KW-0597">Phosphoprotein</keyword>
<feature type="transmembrane region" description="Helical" evidence="11">
    <location>
        <begin position="159"/>
        <end position="181"/>
    </location>
</feature>
<dbReference type="InterPro" id="IPR036097">
    <property type="entry name" value="HisK_dim/P_sf"/>
</dbReference>
<comment type="catalytic activity">
    <reaction evidence="1">
        <text>ATP + protein L-histidine = ADP + protein N-phospho-L-histidine.</text>
        <dbReference type="EC" id="2.7.13.3"/>
    </reaction>
</comment>
<dbReference type="CDD" id="cd00082">
    <property type="entry name" value="HisKA"/>
    <property type="match status" value="1"/>
</dbReference>
<dbReference type="EMBL" id="BAAAUX010000002">
    <property type="protein sequence ID" value="GAA2774868.1"/>
    <property type="molecule type" value="Genomic_DNA"/>
</dbReference>
<dbReference type="Gene3D" id="6.10.340.10">
    <property type="match status" value="1"/>
</dbReference>
<dbReference type="InterPro" id="IPR005467">
    <property type="entry name" value="His_kinase_dom"/>
</dbReference>
<dbReference type="InterPro" id="IPR050428">
    <property type="entry name" value="TCS_sensor_his_kinase"/>
</dbReference>
<keyword evidence="12" id="KW-0732">Signal</keyword>
<dbReference type="SMART" id="SM00388">
    <property type="entry name" value="HisKA"/>
    <property type="match status" value="1"/>
</dbReference>
<dbReference type="CDD" id="cd00075">
    <property type="entry name" value="HATPase"/>
    <property type="match status" value="1"/>
</dbReference>
<dbReference type="Pfam" id="PF02518">
    <property type="entry name" value="HATPase_c"/>
    <property type="match status" value="1"/>
</dbReference>
<dbReference type="SUPFAM" id="SSF55874">
    <property type="entry name" value="ATPase domain of HSP90 chaperone/DNA topoisomerase II/histidine kinase"/>
    <property type="match status" value="1"/>
</dbReference>
<dbReference type="InterPro" id="IPR003594">
    <property type="entry name" value="HATPase_dom"/>
</dbReference>
<comment type="subcellular location">
    <subcellularLocation>
        <location evidence="2">Cell membrane</location>
    </subcellularLocation>
</comment>
<feature type="domain" description="HAMP" evidence="14">
    <location>
        <begin position="182"/>
        <end position="235"/>
    </location>
</feature>
<keyword evidence="10 11" id="KW-0472">Membrane</keyword>
<evidence type="ECO:0000256" key="2">
    <source>
        <dbReference type="ARBA" id="ARBA00004236"/>
    </source>
</evidence>
<dbReference type="InterPro" id="IPR003661">
    <property type="entry name" value="HisK_dim/P_dom"/>
</dbReference>
<evidence type="ECO:0000256" key="9">
    <source>
        <dbReference type="ARBA" id="ARBA00023012"/>
    </source>
</evidence>
<reference evidence="15 16" key="1">
    <citation type="journal article" date="2019" name="Int. J. Syst. Evol. Microbiol.">
        <title>The Global Catalogue of Microorganisms (GCM) 10K type strain sequencing project: providing services to taxonomists for standard genome sequencing and annotation.</title>
        <authorList>
            <consortium name="The Broad Institute Genomics Platform"/>
            <consortium name="The Broad Institute Genome Sequencing Center for Infectious Disease"/>
            <person name="Wu L."/>
            <person name="Ma J."/>
        </authorList>
    </citation>
    <scope>NUCLEOTIDE SEQUENCE [LARGE SCALE GENOMIC DNA]</scope>
    <source>
        <strain evidence="15 16">JCM 9383</strain>
    </source>
</reference>
<protein>
    <recommendedName>
        <fullName evidence="3">histidine kinase</fullName>
        <ecNumber evidence="3">2.7.13.3</ecNumber>
    </recommendedName>
</protein>
<dbReference type="PANTHER" id="PTHR45436">
    <property type="entry name" value="SENSOR HISTIDINE KINASE YKOH"/>
    <property type="match status" value="1"/>
</dbReference>
<dbReference type="Gene3D" id="3.30.565.10">
    <property type="entry name" value="Histidine kinase-like ATPase, C-terminal domain"/>
    <property type="match status" value="1"/>
</dbReference>
<keyword evidence="7 15" id="KW-0418">Kinase</keyword>
<evidence type="ECO:0000256" key="3">
    <source>
        <dbReference type="ARBA" id="ARBA00012438"/>
    </source>
</evidence>
<keyword evidence="9" id="KW-0902">Two-component regulatory system</keyword>
<sequence>MRRRLLLVLLTFSIAAVAAFAAPLLAVTATERTQQLVLARTADLDRFAELADHASATGDPAQLIAEANRYTRLYGEPLVVVDTERRPVAETGGLRAAAVAGAVDQALRNEPPGPVAALRPWSTQDVIRHRPVGSGTRVTGAVVLRVSVDRAARDIAGQWAMIALGAVSALVACGVLALVVARWILRPLGELETGVREVAAGSRRARVAVDAGPPELRELAALFNRMSASVAEAEAQQRRMVADASHQLRNPMAALRLRVDALERRIRPEGMANYRSTVDEVERLEALLDRLLELATADRARAGGADRCDPHPVVADRVSAWRPAAEDAGIELVRSGPPALRVPVRCTADELAQVLDVLLDNAVKYAGSGAEVTVAEETGQHGYRVRVEDTGPGLTADERGLATGRFWRADRHRGSRGTGLGLAIADRLVTARGGALRIGSVRPHGLSVAVELPLAEGELP</sequence>
<keyword evidence="8 11" id="KW-1133">Transmembrane helix</keyword>
<dbReference type="SUPFAM" id="SSF158472">
    <property type="entry name" value="HAMP domain-like"/>
    <property type="match status" value="1"/>
</dbReference>
<dbReference type="InterPro" id="IPR036890">
    <property type="entry name" value="HATPase_C_sf"/>
</dbReference>
<dbReference type="SMART" id="SM00387">
    <property type="entry name" value="HATPase_c"/>
    <property type="match status" value="1"/>
</dbReference>
<accession>A0ABN3V1K5</accession>
<dbReference type="PROSITE" id="PS50109">
    <property type="entry name" value="HIS_KIN"/>
    <property type="match status" value="1"/>
</dbReference>
<dbReference type="RefSeq" id="WP_344677536.1">
    <property type="nucleotide sequence ID" value="NZ_BAAAUX010000002.1"/>
</dbReference>
<evidence type="ECO:0000259" key="14">
    <source>
        <dbReference type="PROSITE" id="PS50885"/>
    </source>
</evidence>
<dbReference type="EC" id="2.7.13.3" evidence="3"/>
<dbReference type="Gene3D" id="1.10.287.130">
    <property type="match status" value="1"/>
</dbReference>
<dbReference type="InterPro" id="IPR004358">
    <property type="entry name" value="Sig_transdc_His_kin-like_C"/>
</dbReference>
<evidence type="ECO:0000256" key="8">
    <source>
        <dbReference type="ARBA" id="ARBA00022989"/>
    </source>
</evidence>
<gene>
    <name evidence="15" type="ORF">GCM10010470_03600</name>
</gene>
<dbReference type="Proteomes" id="UP001500979">
    <property type="component" value="Unassembled WGS sequence"/>
</dbReference>
<dbReference type="Pfam" id="PF00512">
    <property type="entry name" value="HisKA"/>
    <property type="match status" value="1"/>
</dbReference>
<keyword evidence="5" id="KW-0808">Transferase</keyword>
<evidence type="ECO:0000256" key="7">
    <source>
        <dbReference type="ARBA" id="ARBA00022777"/>
    </source>
</evidence>
<evidence type="ECO:0000256" key="1">
    <source>
        <dbReference type="ARBA" id="ARBA00000085"/>
    </source>
</evidence>
<feature type="chain" id="PRO_5046176311" description="histidine kinase" evidence="12">
    <location>
        <begin position="22"/>
        <end position="460"/>
    </location>
</feature>
<evidence type="ECO:0000259" key="13">
    <source>
        <dbReference type="PROSITE" id="PS50109"/>
    </source>
</evidence>
<keyword evidence="6 11" id="KW-0812">Transmembrane</keyword>
<dbReference type="GO" id="GO:0016301">
    <property type="term" value="F:kinase activity"/>
    <property type="evidence" value="ECO:0007669"/>
    <property type="project" value="UniProtKB-KW"/>
</dbReference>
<feature type="domain" description="Histidine kinase" evidence="13">
    <location>
        <begin position="243"/>
        <end position="456"/>
    </location>
</feature>
<dbReference type="Pfam" id="PF00672">
    <property type="entry name" value="HAMP"/>
    <property type="match status" value="1"/>
</dbReference>
<organism evidence="15 16">
    <name type="scientific">Saccharopolyspora taberi</name>
    <dbReference type="NCBI Taxonomy" id="60895"/>
    <lineage>
        <taxon>Bacteria</taxon>
        <taxon>Bacillati</taxon>
        <taxon>Actinomycetota</taxon>
        <taxon>Actinomycetes</taxon>
        <taxon>Pseudonocardiales</taxon>
        <taxon>Pseudonocardiaceae</taxon>
        <taxon>Saccharopolyspora</taxon>
    </lineage>
</organism>
<keyword evidence="16" id="KW-1185">Reference proteome</keyword>
<dbReference type="SUPFAM" id="SSF47384">
    <property type="entry name" value="Homodimeric domain of signal transducing histidine kinase"/>
    <property type="match status" value="1"/>
</dbReference>
<dbReference type="InterPro" id="IPR003660">
    <property type="entry name" value="HAMP_dom"/>
</dbReference>
<evidence type="ECO:0000313" key="15">
    <source>
        <dbReference type="EMBL" id="GAA2774868.1"/>
    </source>
</evidence>
<evidence type="ECO:0000256" key="6">
    <source>
        <dbReference type="ARBA" id="ARBA00022692"/>
    </source>
</evidence>
<feature type="signal peptide" evidence="12">
    <location>
        <begin position="1"/>
        <end position="21"/>
    </location>
</feature>
<name>A0ABN3V1K5_9PSEU</name>
<evidence type="ECO:0000256" key="5">
    <source>
        <dbReference type="ARBA" id="ARBA00022679"/>
    </source>
</evidence>
<evidence type="ECO:0000256" key="12">
    <source>
        <dbReference type="SAM" id="SignalP"/>
    </source>
</evidence>
<dbReference type="SMART" id="SM00304">
    <property type="entry name" value="HAMP"/>
    <property type="match status" value="1"/>
</dbReference>
<dbReference type="CDD" id="cd06225">
    <property type="entry name" value="HAMP"/>
    <property type="match status" value="1"/>
</dbReference>
<evidence type="ECO:0000256" key="10">
    <source>
        <dbReference type="ARBA" id="ARBA00023136"/>
    </source>
</evidence>
<proteinExistence type="predicted"/>
<evidence type="ECO:0000313" key="16">
    <source>
        <dbReference type="Proteomes" id="UP001500979"/>
    </source>
</evidence>
<dbReference type="PROSITE" id="PS50885">
    <property type="entry name" value="HAMP"/>
    <property type="match status" value="1"/>
</dbReference>
<dbReference type="PANTHER" id="PTHR45436:SF5">
    <property type="entry name" value="SENSOR HISTIDINE KINASE TRCS"/>
    <property type="match status" value="1"/>
</dbReference>
<evidence type="ECO:0000256" key="4">
    <source>
        <dbReference type="ARBA" id="ARBA00022553"/>
    </source>
</evidence>
<evidence type="ECO:0000256" key="11">
    <source>
        <dbReference type="SAM" id="Phobius"/>
    </source>
</evidence>
<dbReference type="PRINTS" id="PR00344">
    <property type="entry name" value="BCTRLSENSOR"/>
</dbReference>